<dbReference type="Proteomes" id="UP000196027">
    <property type="component" value="Chromosome"/>
</dbReference>
<feature type="coiled-coil region" evidence="1">
    <location>
        <begin position="13"/>
        <end position="63"/>
    </location>
</feature>
<dbReference type="KEGG" id="ome:OLMES_5553"/>
<gene>
    <name evidence="2" type="ORF">OLMES_5553</name>
</gene>
<dbReference type="OrthoDB" id="1438824at2"/>
<keyword evidence="3" id="KW-1185">Reference proteome</keyword>
<dbReference type="AlphaFoldDB" id="A0A1Y0IJC3"/>
<accession>A0A1Y0IJC3</accession>
<organism evidence="2 3">
    <name type="scientific">Oleiphilus messinensis</name>
    <dbReference type="NCBI Taxonomy" id="141451"/>
    <lineage>
        <taxon>Bacteria</taxon>
        <taxon>Pseudomonadati</taxon>
        <taxon>Pseudomonadota</taxon>
        <taxon>Gammaproteobacteria</taxon>
        <taxon>Oceanospirillales</taxon>
        <taxon>Oleiphilaceae</taxon>
        <taxon>Oleiphilus</taxon>
    </lineage>
</organism>
<reference evidence="2 3" key="1">
    <citation type="submission" date="2017-05" db="EMBL/GenBank/DDBJ databases">
        <title>Genomic insights into alkan degradation activity of Oleiphilus messinensis.</title>
        <authorList>
            <person name="Kozyavkin S.A."/>
            <person name="Slesarev A.I."/>
            <person name="Golyshin P.N."/>
            <person name="Korzhenkov A."/>
            <person name="Golyshina O.N."/>
            <person name="Toshchakov S.V."/>
        </authorList>
    </citation>
    <scope>NUCLEOTIDE SEQUENCE [LARGE SCALE GENOMIC DNA]</scope>
    <source>
        <strain evidence="2 3">ME102</strain>
    </source>
</reference>
<dbReference type="RefSeq" id="WP_087464197.1">
    <property type="nucleotide sequence ID" value="NZ_CP021425.1"/>
</dbReference>
<name>A0A1Y0IJC3_9GAMM</name>
<protein>
    <submittedName>
        <fullName evidence="2">Uncharacterized protein</fullName>
    </submittedName>
</protein>
<evidence type="ECO:0000313" key="2">
    <source>
        <dbReference type="EMBL" id="ARU59533.1"/>
    </source>
</evidence>
<sequence>MANELSTQPGAFLASLKRNNTQIREDRATAIAEIAQLMFKREVEDLAIQIKRLRREQDNMLDLSPEDANSLVLASEFDARAYVDKELELGVKIRNLEIKLEIAEKRYSYLFGED</sequence>
<keyword evidence="1" id="KW-0175">Coiled coil</keyword>
<dbReference type="EMBL" id="CP021425">
    <property type="protein sequence ID" value="ARU59533.1"/>
    <property type="molecule type" value="Genomic_DNA"/>
</dbReference>
<proteinExistence type="predicted"/>
<evidence type="ECO:0000256" key="1">
    <source>
        <dbReference type="SAM" id="Coils"/>
    </source>
</evidence>
<evidence type="ECO:0000313" key="3">
    <source>
        <dbReference type="Proteomes" id="UP000196027"/>
    </source>
</evidence>